<reference evidence="4" key="1">
    <citation type="submission" date="2021-12" db="EMBL/GenBank/DDBJ databases">
        <authorList>
            <person name="Zaccaron A."/>
            <person name="Stergiopoulos I."/>
        </authorList>
    </citation>
    <scope>NUCLEOTIDE SEQUENCE</scope>
    <source>
        <strain evidence="4">Race5_Kim</strain>
    </source>
</reference>
<dbReference type="GeneID" id="71990058"/>
<dbReference type="InterPro" id="IPR036188">
    <property type="entry name" value="FAD/NAD-bd_sf"/>
</dbReference>
<reference evidence="4" key="2">
    <citation type="journal article" date="2022" name="Microb. Genom.">
        <title>A chromosome-scale genome assembly of the tomato pathogen Cladosporium fulvum reveals a compartmentalized genome architecture and the presence of a dispensable chromosome.</title>
        <authorList>
            <person name="Zaccaron A.Z."/>
            <person name="Chen L.H."/>
            <person name="Samaras A."/>
            <person name="Stergiopoulos I."/>
        </authorList>
    </citation>
    <scope>NUCLEOTIDE SEQUENCE</scope>
    <source>
        <strain evidence="4">Race5_Kim</strain>
    </source>
</reference>
<evidence type="ECO:0000256" key="3">
    <source>
        <dbReference type="ARBA" id="ARBA00023002"/>
    </source>
</evidence>
<dbReference type="KEGG" id="ffu:CLAFUR5_10180"/>
<name>A0A9Q8PD04_PASFU</name>
<dbReference type="OrthoDB" id="2915840at2759"/>
<dbReference type="AlphaFoldDB" id="A0A9Q8PD04"/>
<gene>
    <name evidence="4" type="ORF">CLAFUR5_10180</name>
</gene>
<keyword evidence="2" id="KW-0274">FAD</keyword>
<keyword evidence="1" id="KW-0285">Flavoprotein</keyword>
<dbReference type="PANTHER" id="PTHR23023">
    <property type="entry name" value="DIMETHYLANILINE MONOOXYGENASE"/>
    <property type="match status" value="1"/>
</dbReference>
<dbReference type="EMBL" id="CP090169">
    <property type="protein sequence ID" value="UJO20175.1"/>
    <property type="molecule type" value="Genomic_DNA"/>
</dbReference>
<dbReference type="Proteomes" id="UP000756132">
    <property type="component" value="Chromosome 7"/>
</dbReference>
<evidence type="ECO:0000313" key="5">
    <source>
        <dbReference type="Proteomes" id="UP000756132"/>
    </source>
</evidence>
<sequence>MAHLQYDLIVVGAGIYALQALRTYLDIHPAVNVFALEADDGAGRVWSEKRFYHDFWTQLSFGCCDFSDRPMKRPAEEDLRYGLFDAKYVPPNDRSIAFVGFISLVNNFLGAEWQALWATAWLDHSPLLQIPSPLHMKRRIAYDTQWSRRRYPYSSEISGTTYDLECIPYGDWLMAELGLTSHVRGLSWWQYWTSVNCQSRYAGLVPEYKDKLVASGKTCNLATGYFQNEAVQ</sequence>
<protein>
    <recommendedName>
        <fullName evidence="6">FAD/NAD(P)-binding domain-containing protein</fullName>
    </recommendedName>
</protein>
<keyword evidence="5" id="KW-1185">Reference proteome</keyword>
<dbReference type="RefSeq" id="XP_047764541.1">
    <property type="nucleotide sequence ID" value="XM_047909328.1"/>
</dbReference>
<dbReference type="InterPro" id="IPR050346">
    <property type="entry name" value="FMO-like"/>
</dbReference>
<evidence type="ECO:0008006" key="6">
    <source>
        <dbReference type="Google" id="ProtNLM"/>
    </source>
</evidence>
<accession>A0A9Q8PD04</accession>
<dbReference type="GO" id="GO:0016491">
    <property type="term" value="F:oxidoreductase activity"/>
    <property type="evidence" value="ECO:0007669"/>
    <property type="project" value="UniProtKB-KW"/>
</dbReference>
<organism evidence="4 5">
    <name type="scientific">Passalora fulva</name>
    <name type="common">Tomato leaf mold</name>
    <name type="synonym">Cladosporium fulvum</name>
    <dbReference type="NCBI Taxonomy" id="5499"/>
    <lineage>
        <taxon>Eukaryota</taxon>
        <taxon>Fungi</taxon>
        <taxon>Dikarya</taxon>
        <taxon>Ascomycota</taxon>
        <taxon>Pezizomycotina</taxon>
        <taxon>Dothideomycetes</taxon>
        <taxon>Dothideomycetidae</taxon>
        <taxon>Mycosphaerellales</taxon>
        <taxon>Mycosphaerellaceae</taxon>
        <taxon>Fulvia</taxon>
    </lineage>
</organism>
<keyword evidence="3" id="KW-0560">Oxidoreductase</keyword>
<evidence type="ECO:0000256" key="2">
    <source>
        <dbReference type="ARBA" id="ARBA00022827"/>
    </source>
</evidence>
<dbReference type="SUPFAM" id="SSF51905">
    <property type="entry name" value="FAD/NAD(P)-binding domain"/>
    <property type="match status" value="1"/>
</dbReference>
<proteinExistence type="predicted"/>
<evidence type="ECO:0000313" key="4">
    <source>
        <dbReference type="EMBL" id="UJO20175.1"/>
    </source>
</evidence>
<evidence type="ECO:0000256" key="1">
    <source>
        <dbReference type="ARBA" id="ARBA00022630"/>
    </source>
</evidence>